<dbReference type="InterPro" id="IPR005477">
    <property type="entry name" value="Dxylulose-5-P_synthase"/>
</dbReference>
<comment type="pathway">
    <text evidence="1 10">Metabolic intermediate biosynthesis; 1-deoxy-D-xylulose 5-phosphate biosynthesis; 1-deoxy-D-xylulose 5-phosphate from D-glyceraldehyde 3-phosphate and pyruvate: step 1/1.</text>
</comment>
<dbReference type="AlphaFoldDB" id="A0A1J0KSA1"/>
<dbReference type="FunFam" id="3.40.50.970:FF:000005">
    <property type="entry name" value="1-deoxy-D-xylulose-5-phosphate synthase"/>
    <property type="match status" value="1"/>
</dbReference>
<dbReference type="GO" id="GO:0005829">
    <property type="term" value="C:cytosol"/>
    <property type="evidence" value="ECO:0007669"/>
    <property type="project" value="TreeGrafter"/>
</dbReference>
<dbReference type="GO" id="GO:0000287">
    <property type="term" value="F:magnesium ion binding"/>
    <property type="evidence" value="ECO:0007669"/>
    <property type="project" value="UniProtKB-UniRule"/>
</dbReference>
<dbReference type="PANTHER" id="PTHR43322:SF5">
    <property type="entry name" value="1-DEOXY-D-XYLULOSE-5-PHOSPHATE SYNTHASE, CHLOROPLASTIC"/>
    <property type="match status" value="1"/>
</dbReference>
<dbReference type="SMART" id="SM00861">
    <property type="entry name" value="Transket_pyr"/>
    <property type="match status" value="1"/>
</dbReference>
<dbReference type="SUPFAM" id="SSF52922">
    <property type="entry name" value="TK C-terminal domain-like"/>
    <property type="match status" value="1"/>
</dbReference>
<evidence type="ECO:0000256" key="4">
    <source>
        <dbReference type="ARBA" id="ARBA00022679"/>
    </source>
</evidence>
<dbReference type="KEGG" id="frc:KX01_1390"/>
<feature type="binding site" evidence="10">
    <location>
        <begin position="118"/>
        <end position="120"/>
    </location>
    <ligand>
        <name>thiamine diphosphate</name>
        <dbReference type="ChEBI" id="CHEBI:58937"/>
    </ligand>
</feature>
<evidence type="ECO:0000256" key="10">
    <source>
        <dbReference type="HAMAP-Rule" id="MF_00315"/>
    </source>
</evidence>
<keyword evidence="9 10" id="KW-0414">Isoprene biosynthesis</keyword>
<dbReference type="GO" id="GO:0030976">
    <property type="term" value="F:thiamine pyrophosphate binding"/>
    <property type="evidence" value="ECO:0007669"/>
    <property type="project" value="UniProtKB-UniRule"/>
</dbReference>
<dbReference type="Gene3D" id="3.40.50.920">
    <property type="match status" value="1"/>
</dbReference>
<dbReference type="InterPro" id="IPR009014">
    <property type="entry name" value="Transketo_C/PFOR_II"/>
</dbReference>
<dbReference type="UniPathway" id="UPA00064">
    <property type="reaction ID" value="UER00091"/>
</dbReference>
<keyword evidence="8 10" id="KW-0786">Thiamine pyrophosphate</keyword>
<organism evidence="12 13">
    <name type="scientific">Francisella frigiditurris</name>
    <dbReference type="NCBI Taxonomy" id="1542390"/>
    <lineage>
        <taxon>Bacteria</taxon>
        <taxon>Pseudomonadati</taxon>
        <taxon>Pseudomonadota</taxon>
        <taxon>Gammaproteobacteria</taxon>
        <taxon>Thiotrichales</taxon>
        <taxon>Francisellaceae</taxon>
        <taxon>Francisella</taxon>
    </lineage>
</organism>
<evidence type="ECO:0000256" key="9">
    <source>
        <dbReference type="ARBA" id="ARBA00023229"/>
    </source>
</evidence>
<feature type="binding site" evidence="10">
    <location>
        <position position="285"/>
    </location>
    <ligand>
        <name>thiamine diphosphate</name>
        <dbReference type="ChEBI" id="CHEBI:58937"/>
    </ligand>
</feature>
<comment type="cofactor">
    <cofactor evidence="10">
        <name>Mg(2+)</name>
        <dbReference type="ChEBI" id="CHEBI:18420"/>
    </cofactor>
    <text evidence="10">Binds 1 Mg(2+) ion per subunit.</text>
</comment>
<dbReference type="RefSeq" id="WP_071664285.1">
    <property type="nucleotide sequence ID" value="NZ_CP009654.1"/>
</dbReference>
<evidence type="ECO:0000256" key="3">
    <source>
        <dbReference type="ARBA" id="ARBA00011738"/>
    </source>
</evidence>
<comment type="similarity">
    <text evidence="2 10">Belongs to the transketolase family. DXPS subfamily.</text>
</comment>
<dbReference type="HAMAP" id="MF_00315">
    <property type="entry name" value="DXP_synth"/>
    <property type="match status" value="1"/>
</dbReference>
<dbReference type="SUPFAM" id="SSF52518">
    <property type="entry name" value="Thiamin diphosphate-binding fold (THDP-binding)"/>
    <property type="match status" value="2"/>
</dbReference>
<dbReference type="PROSITE" id="PS00801">
    <property type="entry name" value="TRANSKETOLASE_1"/>
    <property type="match status" value="1"/>
</dbReference>
<dbReference type="GO" id="GO:0008661">
    <property type="term" value="F:1-deoxy-D-xylulose-5-phosphate synthase activity"/>
    <property type="evidence" value="ECO:0007669"/>
    <property type="project" value="UniProtKB-UniRule"/>
</dbReference>
<feature type="binding site" evidence="10">
    <location>
        <position position="178"/>
    </location>
    <ligand>
        <name>thiamine diphosphate</name>
        <dbReference type="ChEBI" id="CHEBI:58937"/>
    </ligand>
</feature>
<feature type="binding site" evidence="10">
    <location>
        <position position="368"/>
    </location>
    <ligand>
        <name>thiamine diphosphate</name>
        <dbReference type="ChEBI" id="CHEBI:58937"/>
    </ligand>
</feature>
<dbReference type="Gene3D" id="3.40.50.970">
    <property type="match status" value="2"/>
</dbReference>
<dbReference type="EMBL" id="CP009654">
    <property type="protein sequence ID" value="APC96526.1"/>
    <property type="molecule type" value="Genomic_DNA"/>
</dbReference>
<dbReference type="InterPro" id="IPR049557">
    <property type="entry name" value="Transketolase_CS"/>
</dbReference>
<protein>
    <recommendedName>
        <fullName evidence="10">1-deoxy-D-xylulose-5-phosphate synthase</fullName>
        <ecNumber evidence="10">2.2.1.7</ecNumber>
    </recommendedName>
    <alternativeName>
        <fullName evidence="10">1-deoxyxylulose-5-phosphate synthase</fullName>
        <shortName evidence="10">DXP synthase</shortName>
        <shortName evidence="10">DXPS</shortName>
    </alternativeName>
</protein>
<dbReference type="CDD" id="cd07033">
    <property type="entry name" value="TPP_PYR_DXS_TK_like"/>
    <property type="match status" value="1"/>
</dbReference>
<accession>A0A1J0KSA1</accession>
<dbReference type="Proteomes" id="UP000182521">
    <property type="component" value="Chromosome"/>
</dbReference>
<dbReference type="EC" id="2.2.1.7" evidence="10"/>
<dbReference type="STRING" id="1542390.KX01_1390"/>
<keyword evidence="13" id="KW-1185">Reference proteome</keyword>
<keyword evidence="7 10" id="KW-0784">Thiamine biosynthesis</keyword>
<feature type="binding site" evidence="10">
    <location>
        <position position="149"/>
    </location>
    <ligand>
        <name>Mg(2+)</name>
        <dbReference type="ChEBI" id="CHEBI:18420"/>
    </ligand>
</feature>
<feature type="domain" description="Transketolase-like pyrimidine-binding" evidence="11">
    <location>
        <begin position="317"/>
        <end position="481"/>
    </location>
</feature>
<dbReference type="InterPro" id="IPR005475">
    <property type="entry name" value="Transketolase-like_Pyr-bd"/>
</dbReference>
<evidence type="ECO:0000313" key="13">
    <source>
        <dbReference type="Proteomes" id="UP000182521"/>
    </source>
</evidence>
<sequence>MQNKYRILDKLNTPEDLKLVPETELVPLSKELREFLVEKLDVSGGHFASSLGALELTVALHYVYSAPKDSIVWDVGHQTYIHKILTGRKDKLVTIKKDGGISGFPKRAESEYDAFGVGHSSTSISAALGMAVANRITKNGAKSVAVIGDGAITGGMAFEALNHAGGIKEDLLVVLNDNEMSISDNVGGLTTHFSKIISGGFYNSLREKGKEVLKNIPPMFDLVKKIETQTKGMFVPANFFEDLGFYYVGPVDGHDVNELVKTLKILKDHKGPKLLHIITRKGKGYIKAENDPIKFHHVAPSFHTGVEKSKSLNIPKPTYSNIFGQWICDKAAKDKRLVGITPAMKEGSDLIRFAEEYPNRYFDVAIAEQHAVTFAGGLACQGMKPVVAIYSTFLQRAYDQVIHDISIQNLDVLYAVDRAGLVGADGSTHDGSFDLSFMRCIPNNIIMTPSNENECYHMLEFGYDYNGPAMVRYPRGTGPGVTITDSLNLELGKAKLLRKGSSKIAILNFGTLLSLAEEVAKKYDITIVDMRFVKPLDENLLVDIAKTHNVIFTLEENAIKGGAGSAVNEFLINNNLHRNLYIKNFGLEDRFLTHGTKKILLEDSNISSEILINEIEKILPKK</sequence>
<comment type="cofactor">
    <cofactor evidence="10">
        <name>thiamine diphosphate</name>
        <dbReference type="ChEBI" id="CHEBI:58937"/>
    </cofactor>
    <text evidence="10">Binds 1 thiamine pyrophosphate per subunit.</text>
</comment>
<dbReference type="GO" id="GO:0016114">
    <property type="term" value="P:terpenoid biosynthetic process"/>
    <property type="evidence" value="ECO:0007669"/>
    <property type="project" value="UniProtKB-UniRule"/>
</dbReference>
<reference evidence="13" key="1">
    <citation type="submission" date="2014-10" db="EMBL/GenBank/DDBJ databases">
        <authorList>
            <person name="Kuske C.R."/>
            <person name="Challacombe J.F."/>
            <person name="Daligault H.E."/>
            <person name="Davenport K.W."/>
            <person name="Johnson S.L."/>
            <person name="Siddaramappa S."/>
            <person name="Petersen J.M."/>
        </authorList>
    </citation>
    <scope>NUCLEOTIDE SEQUENCE [LARGE SCALE GENOMIC DNA]</scope>
    <source>
        <strain evidence="13">CA97-1460</strain>
    </source>
</reference>
<dbReference type="NCBIfam" id="TIGR00204">
    <property type="entry name" value="dxs"/>
    <property type="match status" value="1"/>
</dbReference>
<name>A0A1J0KSA1_9GAMM</name>
<dbReference type="PANTHER" id="PTHR43322">
    <property type="entry name" value="1-D-DEOXYXYLULOSE 5-PHOSPHATE SYNTHASE-RELATED"/>
    <property type="match status" value="1"/>
</dbReference>
<evidence type="ECO:0000256" key="1">
    <source>
        <dbReference type="ARBA" id="ARBA00004980"/>
    </source>
</evidence>
<evidence type="ECO:0000256" key="2">
    <source>
        <dbReference type="ARBA" id="ARBA00011081"/>
    </source>
</evidence>
<evidence type="ECO:0000259" key="11">
    <source>
        <dbReference type="SMART" id="SM00861"/>
    </source>
</evidence>
<dbReference type="Pfam" id="PF13292">
    <property type="entry name" value="DXP_synthase_N"/>
    <property type="match status" value="1"/>
</dbReference>
<dbReference type="OrthoDB" id="9803371at2"/>
<keyword evidence="4 10" id="KW-0808">Transferase</keyword>
<comment type="catalytic activity">
    <reaction evidence="10">
        <text>D-glyceraldehyde 3-phosphate + pyruvate + H(+) = 1-deoxy-D-xylulose 5-phosphate + CO2</text>
        <dbReference type="Rhea" id="RHEA:12605"/>
        <dbReference type="ChEBI" id="CHEBI:15361"/>
        <dbReference type="ChEBI" id="CHEBI:15378"/>
        <dbReference type="ChEBI" id="CHEBI:16526"/>
        <dbReference type="ChEBI" id="CHEBI:57792"/>
        <dbReference type="ChEBI" id="CHEBI:59776"/>
        <dbReference type="EC" id="2.2.1.7"/>
    </reaction>
</comment>
<feature type="binding site" evidence="10">
    <location>
        <position position="178"/>
    </location>
    <ligand>
        <name>Mg(2+)</name>
        <dbReference type="ChEBI" id="CHEBI:18420"/>
    </ligand>
</feature>
<feature type="binding site" evidence="10">
    <location>
        <begin position="150"/>
        <end position="151"/>
    </location>
    <ligand>
        <name>thiamine diphosphate</name>
        <dbReference type="ChEBI" id="CHEBI:58937"/>
    </ligand>
</feature>
<dbReference type="NCBIfam" id="NF003933">
    <property type="entry name" value="PRK05444.2-2"/>
    <property type="match status" value="1"/>
</dbReference>
<evidence type="ECO:0000256" key="8">
    <source>
        <dbReference type="ARBA" id="ARBA00023052"/>
    </source>
</evidence>
<evidence type="ECO:0000256" key="6">
    <source>
        <dbReference type="ARBA" id="ARBA00022842"/>
    </source>
</evidence>
<dbReference type="InterPro" id="IPR033248">
    <property type="entry name" value="Transketolase_C"/>
</dbReference>
<keyword evidence="6 10" id="KW-0460">Magnesium</keyword>
<dbReference type="Pfam" id="PF02780">
    <property type="entry name" value="Transketolase_C"/>
    <property type="match status" value="1"/>
</dbReference>
<evidence type="ECO:0000256" key="7">
    <source>
        <dbReference type="ARBA" id="ARBA00022977"/>
    </source>
</evidence>
<dbReference type="Pfam" id="PF02779">
    <property type="entry name" value="Transket_pyr"/>
    <property type="match status" value="1"/>
</dbReference>
<dbReference type="GO" id="GO:0019288">
    <property type="term" value="P:isopentenyl diphosphate biosynthetic process, methylerythritol 4-phosphate pathway"/>
    <property type="evidence" value="ECO:0007669"/>
    <property type="project" value="TreeGrafter"/>
</dbReference>
<gene>
    <name evidence="10 12" type="primary">dxs</name>
    <name evidence="12" type="ORF">KX01_1390</name>
</gene>
<feature type="binding site" evidence="10">
    <location>
        <position position="77"/>
    </location>
    <ligand>
        <name>thiamine diphosphate</name>
        <dbReference type="ChEBI" id="CHEBI:58937"/>
    </ligand>
</feature>
<dbReference type="GO" id="GO:0009228">
    <property type="term" value="P:thiamine biosynthetic process"/>
    <property type="evidence" value="ECO:0007669"/>
    <property type="project" value="UniProtKB-UniRule"/>
</dbReference>
<comment type="function">
    <text evidence="10">Catalyzes the acyloin condensation reaction between C atoms 2 and 3 of pyruvate and glyceraldehyde 3-phosphate to yield 1-deoxy-D-xylulose-5-phosphate (DXP).</text>
</comment>
<proteinExistence type="inferred from homology"/>
<keyword evidence="5 10" id="KW-0479">Metal-binding</keyword>
<dbReference type="CDD" id="cd02007">
    <property type="entry name" value="TPP_DXS"/>
    <property type="match status" value="1"/>
</dbReference>
<dbReference type="InterPro" id="IPR029061">
    <property type="entry name" value="THDP-binding"/>
</dbReference>
<evidence type="ECO:0000313" key="12">
    <source>
        <dbReference type="EMBL" id="APC96526.1"/>
    </source>
</evidence>
<comment type="subunit">
    <text evidence="3 10">Homodimer.</text>
</comment>
<evidence type="ECO:0000256" key="5">
    <source>
        <dbReference type="ARBA" id="ARBA00022723"/>
    </source>
</evidence>